<dbReference type="AlphaFoldDB" id="A0A0F6TRN0"/>
<evidence type="ECO:0000313" key="4">
    <source>
        <dbReference type="Proteomes" id="UP000034071"/>
    </source>
</evidence>
<dbReference type="Pfam" id="PF13349">
    <property type="entry name" value="DUF4097"/>
    <property type="match status" value="1"/>
</dbReference>
<feature type="chain" id="PRO_5002510112" description="DUF4097 domain-containing protein" evidence="1">
    <location>
        <begin position="26"/>
        <end position="255"/>
    </location>
</feature>
<dbReference type="EMBL" id="CP010975">
    <property type="protein sequence ID" value="AKE52812.1"/>
    <property type="molecule type" value="Genomic_DNA"/>
</dbReference>
<dbReference type="InterPro" id="IPR025164">
    <property type="entry name" value="Toastrack_DUF4097"/>
</dbReference>
<accession>A0A0F6TRN0</accession>
<dbReference type="RefSeq" id="WP_046561834.1">
    <property type="nucleotide sequence ID" value="NZ_CP010975.1"/>
</dbReference>
<name>A0A0F6TRN0_9GAMM</name>
<reference evidence="3 4" key="1">
    <citation type="submission" date="2015-02" db="EMBL/GenBank/DDBJ databases">
        <title>Complete genome sequence of Kangiella geojedonensis strain YCS-5T.</title>
        <authorList>
            <person name="Kim K.M."/>
        </authorList>
    </citation>
    <scope>NUCLEOTIDE SEQUENCE [LARGE SCALE GENOMIC DNA]</scope>
    <source>
        <strain evidence="3 4">YCS-5</strain>
    </source>
</reference>
<evidence type="ECO:0000259" key="2">
    <source>
        <dbReference type="Pfam" id="PF13349"/>
    </source>
</evidence>
<evidence type="ECO:0000313" key="3">
    <source>
        <dbReference type="EMBL" id="AKE52812.1"/>
    </source>
</evidence>
<dbReference type="STRING" id="914150.TQ33_1876"/>
<dbReference type="Proteomes" id="UP000034071">
    <property type="component" value="Chromosome"/>
</dbReference>
<dbReference type="OrthoDB" id="2240743at2"/>
<feature type="domain" description="DUF4097" evidence="2">
    <location>
        <begin position="44"/>
        <end position="252"/>
    </location>
</feature>
<keyword evidence="4" id="KW-1185">Reference proteome</keyword>
<dbReference type="KEGG" id="kge:TQ33_1876"/>
<feature type="signal peptide" evidence="1">
    <location>
        <begin position="1"/>
        <end position="25"/>
    </location>
</feature>
<organism evidence="3 4">
    <name type="scientific">Kangiella geojedonensis</name>
    <dbReference type="NCBI Taxonomy" id="914150"/>
    <lineage>
        <taxon>Bacteria</taxon>
        <taxon>Pseudomonadati</taxon>
        <taxon>Pseudomonadota</taxon>
        <taxon>Gammaproteobacteria</taxon>
        <taxon>Kangiellales</taxon>
        <taxon>Kangiellaceae</taxon>
        <taxon>Kangiella</taxon>
    </lineage>
</organism>
<keyword evidence="1" id="KW-0732">Signal</keyword>
<proteinExistence type="predicted"/>
<dbReference type="HOGENOM" id="CLU_074744_2_1_6"/>
<protein>
    <recommendedName>
        <fullName evidence="2">DUF4097 domain-containing protein</fullName>
    </recommendedName>
</protein>
<evidence type="ECO:0000256" key="1">
    <source>
        <dbReference type="SAM" id="SignalP"/>
    </source>
</evidence>
<sequence length="255" mass="27527">MKTVNKWLGVASAVALGISSLAVLADETKKFSKTYEFSQNGSINLDNINGNVEVTGWDKDEILLEYTITADSADDIENVKVEVDHSKQDFDVDVDIESSDFMNWGGSSGEVSFSLKVPKGSRLDSIESVNGNIKIASVSGEIKAETVNGKIVIKNAAQDVKFGTVNGSVEVHLDELHSSNRIKGDSVNGDIEVYLPENDGFELRSETVNGDLTNDFGIEVDEGEYVGAEMDGSYKNGGASLKFDTVNGDIDVRKK</sequence>
<gene>
    <name evidence="3" type="ORF">TQ33_1876</name>
</gene>